<organism evidence="4 5">
    <name type="scientific">Nonomuraea rosea</name>
    <dbReference type="NCBI Taxonomy" id="638574"/>
    <lineage>
        <taxon>Bacteria</taxon>
        <taxon>Bacillati</taxon>
        <taxon>Actinomycetota</taxon>
        <taxon>Actinomycetes</taxon>
        <taxon>Streptosporangiales</taxon>
        <taxon>Streptosporangiaceae</taxon>
        <taxon>Nonomuraea</taxon>
    </lineage>
</organism>
<evidence type="ECO:0000256" key="2">
    <source>
        <dbReference type="ARBA" id="ARBA00022737"/>
    </source>
</evidence>
<protein>
    <submittedName>
        <fullName evidence="4">Calcium binding protein CalD</fullName>
    </submittedName>
</protein>
<dbReference type="InterPro" id="IPR011992">
    <property type="entry name" value="EF-hand-dom_pair"/>
</dbReference>
<dbReference type="RefSeq" id="WP_345577033.1">
    <property type="nucleotide sequence ID" value="NZ_BAABDQ010000052.1"/>
</dbReference>
<feature type="domain" description="EF-hand" evidence="3">
    <location>
        <begin position="132"/>
        <end position="167"/>
    </location>
</feature>
<dbReference type="SUPFAM" id="SSF47473">
    <property type="entry name" value="EF-hand"/>
    <property type="match status" value="1"/>
</dbReference>
<keyword evidence="5" id="KW-1185">Reference proteome</keyword>
<dbReference type="CDD" id="cd00051">
    <property type="entry name" value="EFh"/>
    <property type="match status" value="1"/>
</dbReference>
<keyword evidence="2" id="KW-0677">Repeat</keyword>
<dbReference type="Pfam" id="PF13499">
    <property type="entry name" value="EF-hand_7"/>
    <property type="match status" value="1"/>
</dbReference>
<dbReference type="PROSITE" id="PS00018">
    <property type="entry name" value="EF_HAND_1"/>
    <property type="match status" value="2"/>
</dbReference>
<accession>A0ABP6ZPU4</accession>
<reference evidence="5" key="1">
    <citation type="journal article" date="2019" name="Int. J. Syst. Evol. Microbiol.">
        <title>The Global Catalogue of Microorganisms (GCM) 10K type strain sequencing project: providing services to taxonomists for standard genome sequencing and annotation.</title>
        <authorList>
            <consortium name="The Broad Institute Genomics Platform"/>
            <consortium name="The Broad Institute Genome Sequencing Center for Infectious Disease"/>
            <person name="Wu L."/>
            <person name="Ma J."/>
        </authorList>
    </citation>
    <scope>NUCLEOTIDE SEQUENCE [LARGE SCALE GENOMIC DNA]</scope>
    <source>
        <strain evidence="5">JCM 17326</strain>
    </source>
</reference>
<dbReference type="PANTHER" id="PTHR10891">
    <property type="entry name" value="EF-HAND CALCIUM-BINDING DOMAIN CONTAINING PROTEIN"/>
    <property type="match status" value="1"/>
</dbReference>
<dbReference type="InterPro" id="IPR018247">
    <property type="entry name" value="EF_Hand_1_Ca_BS"/>
</dbReference>
<sequence length="184" mass="19718">MPTDLQILKIDRSFGYIDVDGNGAITRDDLQGLGARLLTGFGASPAGEQGRRVADTFDILWNTLAAAADLDGDSRIAPDEYRASVIASFIDGDRFEPVFSPAIEAVLALADTDGDGLITPQEFLLVHEAFGRSEQDCEHAFAALDLDGDGVLSREELLHAARDYYTSDDPSAIGNLLFGRLPAS</sequence>
<comment type="caution">
    <text evidence="4">The sequence shown here is derived from an EMBL/GenBank/DDBJ whole genome shotgun (WGS) entry which is preliminary data.</text>
</comment>
<dbReference type="EMBL" id="BAABDQ010000052">
    <property type="protein sequence ID" value="GAA3615373.1"/>
    <property type="molecule type" value="Genomic_DNA"/>
</dbReference>
<dbReference type="Proteomes" id="UP001500630">
    <property type="component" value="Unassembled WGS sequence"/>
</dbReference>
<keyword evidence="1" id="KW-0479">Metal-binding</keyword>
<dbReference type="SMART" id="SM00054">
    <property type="entry name" value="EFh"/>
    <property type="match status" value="3"/>
</dbReference>
<evidence type="ECO:0000256" key="1">
    <source>
        <dbReference type="ARBA" id="ARBA00022723"/>
    </source>
</evidence>
<name>A0ABP6ZPU4_9ACTN</name>
<feature type="domain" description="EF-hand" evidence="3">
    <location>
        <begin position="5"/>
        <end position="40"/>
    </location>
</feature>
<evidence type="ECO:0000259" key="3">
    <source>
        <dbReference type="PROSITE" id="PS50222"/>
    </source>
</evidence>
<dbReference type="PROSITE" id="PS50222">
    <property type="entry name" value="EF_HAND_2"/>
    <property type="match status" value="2"/>
</dbReference>
<gene>
    <name evidence="4" type="primary">calD_2</name>
    <name evidence="4" type="ORF">GCM10022419_120880</name>
</gene>
<dbReference type="InterPro" id="IPR039647">
    <property type="entry name" value="EF_hand_pair_protein_CML-like"/>
</dbReference>
<proteinExistence type="predicted"/>
<dbReference type="Gene3D" id="1.10.238.10">
    <property type="entry name" value="EF-hand"/>
    <property type="match status" value="1"/>
</dbReference>
<evidence type="ECO:0000313" key="4">
    <source>
        <dbReference type="EMBL" id="GAA3615373.1"/>
    </source>
</evidence>
<evidence type="ECO:0000313" key="5">
    <source>
        <dbReference type="Proteomes" id="UP001500630"/>
    </source>
</evidence>
<dbReference type="InterPro" id="IPR002048">
    <property type="entry name" value="EF_hand_dom"/>
</dbReference>
<dbReference type="Pfam" id="PF13202">
    <property type="entry name" value="EF-hand_5"/>
    <property type="match status" value="1"/>
</dbReference>